<evidence type="ECO:0000313" key="3">
    <source>
        <dbReference type="Proteomes" id="UP000001072"/>
    </source>
</evidence>
<dbReference type="AlphaFoldDB" id="F4RRI0"/>
<gene>
    <name evidence="2" type="ORF">MELLADRAFT_107958</name>
</gene>
<accession>F4RRI0</accession>
<name>F4RRI0_MELLP</name>
<reference evidence="3" key="1">
    <citation type="journal article" date="2011" name="Proc. Natl. Acad. Sci. U.S.A.">
        <title>Obligate biotrophy features unraveled by the genomic analysis of rust fungi.</title>
        <authorList>
            <person name="Duplessis S."/>
            <person name="Cuomo C.A."/>
            <person name="Lin Y.-C."/>
            <person name="Aerts A."/>
            <person name="Tisserant E."/>
            <person name="Veneault-Fourrey C."/>
            <person name="Joly D.L."/>
            <person name="Hacquard S."/>
            <person name="Amselem J."/>
            <person name="Cantarel B.L."/>
            <person name="Chiu R."/>
            <person name="Coutinho P.M."/>
            <person name="Feau N."/>
            <person name="Field M."/>
            <person name="Frey P."/>
            <person name="Gelhaye E."/>
            <person name="Goldberg J."/>
            <person name="Grabherr M.G."/>
            <person name="Kodira C.D."/>
            <person name="Kohler A."/>
            <person name="Kuees U."/>
            <person name="Lindquist E.A."/>
            <person name="Lucas S.M."/>
            <person name="Mago R."/>
            <person name="Mauceli E."/>
            <person name="Morin E."/>
            <person name="Murat C."/>
            <person name="Pangilinan J.L."/>
            <person name="Park R."/>
            <person name="Pearson M."/>
            <person name="Quesneville H."/>
            <person name="Rouhier N."/>
            <person name="Sakthikumar S."/>
            <person name="Salamov A.A."/>
            <person name="Schmutz J."/>
            <person name="Selles B."/>
            <person name="Shapiro H."/>
            <person name="Tanguay P."/>
            <person name="Tuskan G.A."/>
            <person name="Henrissat B."/>
            <person name="Van de Peer Y."/>
            <person name="Rouze P."/>
            <person name="Ellis J.G."/>
            <person name="Dodds P.N."/>
            <person name="Schein J.E."/>
            <person name="Zhong S."/>
            <person name="Hamelin R.C."/>
            <person name="Grigoriev I.V."/>
            <person name="Szabo L.J."/>
            <person name="Martin F."/>
        </authorList>
    </citation>
    <scope>NUCLEOTIDE SEQUENCE [LARGE SCALE GENOMIC DNA]</scope>
    <source>
        <strain evidence="3">98AG31 / pathotype 3-4-7</strain>
    </source>
</reference>
<dbReference type="VEuPathDB" id="FungiDB:MELLADRAFT_107958"/>
<dbReference type="EMBL" id="GL883115">
    <property type="protein sequence ID" value="EGG04938.1"/>
    <property type="molecule type" value="Genomic_DNA"/>
</dbReference>
<organism evidence="3">
    <name type="scientific">Melampsora larici-populina (strain 98AG31 / pathotype 3-4-7)</name>
    <name type="common">Poplar leaf rust fungus</name>
    <dbReference type="NCBI Taxonomy" id="747676"/>
    <lineage>
        <taxon>Eukaryota</taxon>
        <taxon>Fungi</taxon>
        <taxon>Dikarya</taxon>
        <taxon>Basidiomycota</taxon>
        <taxon>Pucciniomycotina</taxon>
        <taxon>Pucciniomycetes</taxon>
        <taxon>Pucciniales</taxon>
        <taxon>Melampsoraceae</taxon>
        <taxon>Melampsora</taxon>
    </lineage>
</organism>
<evidence type="ECO:0000256" key="1">
    <source>
        <dbReference type="SAM" id="MobiDB-lite"/>
    </source>
</evidence>
<dbReference type="KEGG" id="mlr:MELLADRAFT_107958"/>
<dbReference type="GeneID" id="18923323"/>
<proteinExistence type="predicted"/>
<dbReference type="InParanoid" id="F4RRI0"/>
<feature type="region of interest" description="Disordered" evidence="1">
    <location>
        <begin position="61"/>
        <end position="94"/>
    </location>
</feature>
<keyword evidence="3" id="KW-1185">Reference proteome</keyword>
<feature type="compositionally biased region" description="Acidic residues" evidence="1">
    <location>
        <begin position="61"/>
        <end position="73"/>
    </location>
</feature>
<dbReference type="Proteomes" id="UP000001072">
    <property type="component" value="Unassembled WGS sequence"/>
</dbReference>
<feature type="region of interest" description="Disordered" evidence="1">
    <location>
        <begin position="31"/>
        <end position="50"/>
    </location>
</feature>
<dbReference type="HOGENOM" id="CLU_2197525_0_0_1"/>
<dbReference type="RefSeq" id="XP_007411691.1">
    <property type="nucleotide sequence ID" value="XM_007411629.1"/>
</dbReference>
<sequence>MCGCDAGTRIKRGLFHRKPADALTAHSCRLRPEYSPEPTQPNSDMLVLDSDGNWNIENTLEEEERIRNEDEEEKQLNEKGNSSEAIDDSEGEEIKIVKNKSKIKDINW</sequence>
<protein>
    <submittedName>
        <fullName evidence="2">Uncharacterized protein</fullName>
    </submittedName>
</protein>
<evidence type="ECO:0000313" key="2">
    <source>
        <dbReference type="EMBL" id="EGG04938.1"/>
    </source>
</evidence>